<keyword evidence="1 3" id="KW-0863">Zinc-finger</keyword>
<dbReference type="Gene3D" id="3.30.40.10">
    <property type="entry name" value="Zinc/RING finger domain, C3HC4 (zinc finger)"/>
    <property type="match status" value="1"/>
</dbReference>
<gene>
    <name evidence="7" type="primary">LOC127748688</name>
</gene>
<keyword evidence="6" id="KW-1185">Reference proteome</keyword>
<dbReference type="RefSeq" id="XP_052131724.1">
    <property type="nucleotide sequence ID" value="XM_052275764.1"/>
</dbReference>
<dbReference type="Proteomes" id="UP000504606">
    <property type="component" value="Unplaced"/>
</dbReference>
<dbReference type="GeneID" id="127748688"/>
<dbReference type="InterPro" id="IPR013083">
    <property type="entry name" value="Znf_RING/FYVE/PHD"/>
</dbReference>
<proteinExistence type="predicted"/>
<dbReference type="PROSITE" id="PS50089">
    <property type="entry name" value="ZF_RING_2"/>
    <property type="match status" value="1"/>
</dbReference>
<dbReference type="AlphaFoldDB" id="A0A9C6X9R4"/>
<organism evidence="6 7">
    <name type="scientific">Frankliniella occidentalis</name>
    <name type="common">Western flower thrips</name>
    <name type="synonym">Euthrips occidentalis</name>
    <dbReference type="NCBI Taxonomy" id="133901"/>
    <lineage>
        <taxon>Eukaryota</taxon>
        <taxon>Metazoa</taxon>
        <taxon>Ecdysozoa</taxon>
        <taxon>Arthropoda</taxon>
        <taxon>Hexapoda</taxon>
        <taxon>Insecta</taxon>
        <taxon>Pterygota</taxon>
        <taxon>Neoptera</taxon>
        <taxon>Paraneoptera</taxon>
        <taxon>Thysanoptera</taxon>
        <taxon>Terebrantia</taxon>
        <taxon>Thripoidea</taxon>
        <taxon>Thripidae</taxon>
        <taxon>Frankliniella</taxon>
    </lineage>
</organism>
<dbReference type="InterPro" id="IPR001841">
    <property type="entry name" value="Znf_RING"/>
</dbReference>
<accession>A0A9C6X9R4</accession>
<evidence type="ECO:0000259" key="5">
    <source>
        <dbReference type="PROSITE" id="PS50089"/>
    </source>
</evidence>
<name>A0A9C6X9R4_FRAOC</name>
<keyword evidence="1 3" id="KW-0479">Metal-binding</keyword>
<evidence type="ECO:0000313" key="7">
    <source>
        <dbReference type="RefSeq" id="XP_052131724.1"/>
    </source>
</evidence>
<sequence>MQPGYATVTGPLSGQAAKKTFQEVEDQCGNCFVHKKDLRMLLPCSHMPICIDCLKTASRTQQHLRCYNCRQPVTETISALLLRRLYTSPASLLCLLYTRVVWECGVASLLYMGMMEGLLGPSSGVPVHGNDRSVKRPSSARSMGGKGKRPGDEGEPASGPFDYS</sequence>
<dbReference type="Pfam" id="PF13920">
    <property type="entry name" value="zf-C3HC4_3"/>
    <property type="match status" value="1"/>
</dbReference>
<evidence type="ECO:0000256" key="1">
    <source>
        <dbReference type="ARBA" id="ARBA00022771"/>
    </source>
</evidence>
<dbReference type="SUPFAM" id="SSF57850">
    <property type="entry name" value="RING/U-box"/>
    <property type="match status" value="1"/>
</dbReference>
<evidence type="ECO:0000256" key="2">
    <source>
        <dbReference type="ARBA" id="ARBA00022833"/>
    </source>
</evidence>
<reference evidence="7" key="1">
    <citation type="submission" date="2025-08" db="UniProtKB">
        <authorList>
            <consortium name="RefSeq"/>
        </authorList>
    </citation>
    <scope>IDENTIFICATION</scope>
    <source>
        <tissue evidence="7">Whole organism</tissue>
    </source>
</reference>
<feature type="region of interest" description="Disordered" evidence="4">
    <location>
        <begin position="125"/>
        <end position="164"/>
    </location>
</feature>
<evidence type="ECO:0000256" key="3">
    <source>
        <dbReference type="PROSITE-ProRule" id="PRU00175"/>
    </source>
</evidence>
<protein>
    <submittedName>
        <fullName evidence="7">Uncharacterized protein LOC127748688 isoform X2</fullName>
    </submittedName>
</protein>
<dbReference type="GO" id="GO:0008270">
    <property type="term" value="F:zinc ion binding"/>
    <property type="evidence" value="ECO:0007669"/>
    <property type="project" value="UniProtKB-KW"/>
</dbReference>
<keyword evidence="2" id="KW-0862">Zinc</keyword>
<feature type="domain" description="RING-type" evidence="5">
    <location>
        <begin position="28"/>
        <end position="70"/>
    </location>
</feature>
<evidence type="ECO:0000256" key="4">
    <source>
        <dbReference type="SAM" id="MobiDB-lite"/>
    </source>
</evidence>
<evidence type="ECO:0000313" key="6">
    <source>
        <dbReference type="Proteomes" id="UP000504606"/>
    </source>
</evidence>